<dbReference type="NCBIfam" id="NF009150">
    <property type="entry name" value="PRK12497.1-3"/>
    <property type="match status" value="1"/>
</dbReference>
<protein>
    <recommendedName>
        <fullName evidence="2">UPF0102 protein V3851_05280</fullName>
    </recommendedName>
</protein>
<dbReference type="EMBL" id="JAZHPZ010000002">
    <property type="protein sequence ID" value="MEF2965239.1"/>
    <property type="molecule type" value="Genomic_DNA"/>
</dbReference>
<evidence type="ECO:0000313" key="3">
    <source>
        <dbReference type="EMBL" id="MEF2965239.1"/>
    </source>
</evidence>
<gene>
    <name evidence="3" type="ORF">V3851_05280</name>
</gene>
<dbReference type="NCBIfam" id="NF009154">
    <property type="entry name" value="PRK12497.3-3"/>
    <property type="match status" value="1"/>
</dbReference>
<dbReference type="PANTHER" id="PTHR34039:SF1">
    <property type="entry name" value="UPF0102 PROTEIN YRAN"/>
    <property type="match status" value="1"/>
</dbReference>
<dbReference type="NCBIfam" id="TIGR00252">
    <property type="entry name" value="YraN family protein"/>
    <property type="match status" value="1"/>
</dbReference>
<organism evidence="3 4">
    <name type="scientific">Paenibacillus haidiansis</name>
    <dbReference type="NCBI Taxonomy" id="1574488"/>
    <lineage>
        <taxon>Bacteria</taxon>
        <taxon>Bacillati</taxon>
        <taxon>Bacillota</taxon>
        <taxon>Bacilli</taxon>
        <taxon>Bacillales</taxon>
        <taxon>Paenibacillaceae</taxon>
        <taxon>Paenibacillus</taxon>
    </lineage>
</organism>
<accession>A0ABU7VNA7</accession>
<comment type="caution">
    <text evidence="3">The sequence shown here is derived from an EMBL/GenBank/DDBJ whole genome shotgun (WGS) entry which is preliminary data.</text>
</comment>
<sequence>MNKNKSLTDGRKELGRKAEQAACDYLQAQGYTLLERNWSCRSGEIDLIAFCEDTIVIVEVRSRSRKAAAFGTPEESVTARKIKQVRDTAAVYLHLSGQSEANVRFDVIAVTYGAAGELDINHIEAAF</sequence>
<comment type="similarity">
    <text evidence="1 2">Belongs to the UPF0102 family.</text>
</comment>
<dbReference type="InterPro" id="IPR011856">
    <property type="entry name" value="tRNA_endonuc-like_dom_sf"/>
</dbReference>
<dbReference type="InterPro" id="IPR003509">
    <property type="entry name" value="UPF0102_YraN-like"/>
</dbReference>
<dbReference type="SUPFAM" id="SSF52980">
    <property type="entry name" value="Restriction endonuclease-like"/>
    <property type="match status" value="1"/>
</dbReference>
<evidence type="ECO:0000256" key="1">
    <source>
        <dbReference type="ARBA" id="ARBA00006738"/>
    </source>
</evidence>
<dbReference type="HAMAP" id="MF_00048">
    <property type="entry name" value="UPF0102"/>
    <property type="match status" value="1"/>
</dbReference>
<dbReference type="InterPro" id="IPR011335">
    <property type="entry name" value="Restrct_endonuc-II-like"/>
</dbReference>
<proteinExistence type="inferred from homology"/>
<evidence type="ECO:0000313" key="4">
    <source>
        <dbReference type="Proteomes" id="UP001306950"/>
    </source>
</evidence>
<name>A0ABU7VNA7_9BACL</name>
<keyword evidence="4" id="KW-1185">Reference proteome</keyword>
<dbReference type="CDD" id="cd20736">
    <property type="entry name" value="PoNe_Nuclease"/>
    <property type="match status" value="1"/>
</dbReference>
<dbReference type="Proteomes" id="UP001306950">
    <property type="component" value="Unassembled WGS sequence"/>
</dbReference>
<dbReference type="PANTHER" id="PTHR34039">
    <property type="entry name" value="UPF0102 PROTEIN YRAN"/>
    <property type="match status" value="1"/>
</dbReference>
<evidence type="ECO:0000256" key="2">
    <source>
        <dbReference type="HAMAP-Rule" id="MF_00048"/>
    </source>
</evidence>
<reference evidence="3 4" key="1">
    <citation type="submission" date="2024-02" db="EMBL/GenBank/DDBJ databases">
        <title>A nitrogen-fixing paenibacillus bacterium.</title>
        <authorList>
            <person name="Zhang W.L."/>
            <person name="Chen S.F."/>
        </authorList>
    </citation>
    <scope>NUCLEOTIDE SEQUENCE [LARGE SCALE GENOMIC DNA]</scope>
    <source>
        <strain evidence="3 4">M1</strain>
    </source>
</reference>
<dbReference type="Gene3D" id="3.40.1350.10">
    <property type="match status" value="1"/>
</dbReference>
<dbReference type="Pfam" id="PF02021">
    <property type="entry name" value="UPF0102"/>
    <property type="match status" value="1"/>
</dbReference>